<feature type="region of interest" description="Disordered" evidence="1">
    <location>
        <begin position="1"/>
        <end position="51"/>
    </location>
</feature>
<feature type="region of interest" description="Disordered" evidence="1">
    <location>
        <begin position="210"/>
        <end position="264"/>
    </location>
</feature>
<reference evidence="2" key="1">
    <citation type="submission" date="2021-03" db="EMBL/GenBank/DDBJ databases">
        <title>Draft genome sequence of rust myrtle Austropuccinia psidii MF-1, a brazilian biotype.</title>
        <authorList>
            <person name="Quecine M.C."/>
            <person name="Pachon D.M.R."/>
            <person name="Bonatelli M.L."/>
            <person name="Correr F.H."/>
            <person name="Franceschini L.M."/>
            <person name="Leite T.F."/>
            <person name="Margarido G.R.A."/>
            <person name="Almeida C.A."/>
            <person name="Ferrarezi J.A."/>
            <person name="Labate C.A."/>
        </authorList>
    </citation>
    <scope>NUCLEOTIDE SEQUENCE</scope>
    <source>
        <strain evidence="2">MF-1</strain>
    </source>
</reference>
<dbReference type="EMBL" id="AVOT02005650">
    <property type="protein sequence ID" value="MBW0479598.1"/>
    <property type="molecule type" value="Genomic_DNA"/>
</dbReference>
<feature type="compositionally biased region" description="Acidic residues" evidence="1">
    <location>
        <begin position="248"/>
        <end position="262"/>
    </location>
</feature>
<feature type="compositionally biased region" description="Basic and acidic residues" evidence="1">
    <location>
        <begin position="11"/>
        <end position="26"/>
    </location>
</feature>
<feature type="compositionally biased region" description="Basic and acidic residues" evidence="1">
    <location>
        <begin position="210"/>
        <end position="224"/>
    </location>
</feature>
<feature type="compositionally biased region" description="Polar residues" evidence="1">
    <location>
        <begin position="27"/>
        <end position="43"/>
    </location>
</feature>
<evidence type="ECO:0000313" key="3">
    <source>
        <dbReference type="Proteomes" id="UP000765509"/>
    </source>
</evidence>
<accession>A0A9Q3C9F3</accession>
<dbReference type="OrthoDB" id="2507294at2759"/>
<dbReference type="Proteomes" id="UP000765509">
    <property type="component" value="Unassembled WGS sequence"/>
</dbReference>
<feature type="compositionally biased region" description="Polar residues" evidence="1">
    <location>
        <begin position="1"/>
        <end position="10"/>
    </location>
</feature>
<dbReference type="AlphaFoldDB" id="A0A9Q3C9F3"/>
<organism evidence="2 3">
    <name type="scientific">Austropuccinia psidii MF-1</name>
    <dbReference type="NCBI Taxonomy" id="1389203"/>
    <lineage>
        <taxon>Eukaryota</taxon>
        <taxon>Fungi</taxon>
        <taxon>Dikarya</taxon>
        <taxon>Basidiomycota</taxon>
        <taxon>Pucciniomycotina</taxon>
        <taxon>Pucciniomycetes</taxon>
        <taxon>Pucciniales</taxon>
        <taxon>Sphaerophragmiaceae</taxon>
        <taxon>Austropuccinia</taxon>
    </lineage>
</organism>
<evidence type="ECO:0000313" key="2">
    <source>
        <dbReference type="EMBL" id="MBW0479598.1"/>
    </source>
</evidence>
<sequence>MESTIIQASNQRDKGVPFQKEGDNKGKSPNSFYQQALSQPTSQRRQEEQVKELEEAIFPKLQDPKNPKRCHGQCLQHGQNLDGIEGQIATKNETTLFPKKVTSYPYVWTNDSWRYKIKNSLENSFFDPDKDKSLTWFLKQVEILNELYPEISQKLFHIKILKKCGGEMESSLRRRCKEPCSTEESNNALEDIVKRTKIGRTCKKLDIKSPKKPFMKKDKPKEPFKPNTPNTNEQRKCNKCREYHNEKEDESDSEKDTEESETSESYWINTINGKINNIDLTYEVLDVNLSLPQVGTSDTSLKTYKMPNYIDPNKQKEWDI</sequence>
<name>A0A9Q3C9F3_9BASI</name>
<protein>
    <submittedName>
        <fullName evidence="2">Uncharacterized protein</fullName>
    </submittedName>
</protein>
<feature type="compositionally biased region" description="Basic and acidic residues" evidence="1">
    <location>
        <begin position="233"/>
        <end position="247"/>
    </location>
</feature>
<comment type="caution">
    <text evidence="2">The sequence shown here is derived from an EMBL/GenBank/DDBJ whole genome shotgun (WGS) entry which is preliminary data.</text>
</comment>
<gene>
    <name evidence="2" type="ORF">O181_019313</name>
</gene>
<keyword evidence="3" id="KW-1185">Reference proteome</keyword>
<proteinExistence type="predicted"/>
<evidence type="ECO:0000256" key="1">
    <source>
        <dbReference type="SAM" id="MobiDB-lite"/>
    </source>
</evidence>